<dbReference type="PROSITE" id="PS50850">
    <property type="entry name" value="MFS"/>
    <property type="match status" value="1"/>
</dbReference>
<feature type="domain" description="Major facilitator superfamily (MFS) profile" evidence="7">
    <location>
        <begin position="15"/>
        <end position="459"/>
    </location>
</feature>
<feature type="transmembrane region" description="Helical" evidence="5">
    <location>
        <begin position="375"/>
        <end position="392"/>
    </location>
</feature>
<feature type="chain" id="PRO_5037869631" evidence="6">
    <location>
        <begin position="30"/>
        <end position="502"/>
    </location>
</feature>
<evidence type="ECO:0000256" key="5">
    <source>
        <dbReference type="SAM" id="Phobius"/>
    </source>
</evidence>
<dbReference type="InterPro" id="IPR036259">
    <property type="entry name" value="MFS_trans_sf"/>
</dbReference>
<dbReference type="AlphaFoldDB" id="A0A914EQE4"/>
<feature type="transmembrane region" description="Helical" evidence="5">
    <location>
        <begin position="187"/>
        <end position="206"/>
    </location>
</feature>
<accession>A0A914EQE4</accession>
<comment type="subcellular location">
    <subcellularLocation>
        <location evidence="1">Membrane</location>
        <topology evidence="1">Multi-pass membrane protein</topology>
    </subcellularLocation>
</comment>
<evidence type="ECO:0000313" key="8">
    <source>
        <dbReference type="Proteomes" id="UP000887540"/>
    </source>
</evidence>
<dbReference type="PANTHER" id="PTHR23503:SF108">
    <property type="entry name" value="MAJOR FACILITATOR SUPERFAMILY (MFS) PROFILE DOMAIN-CONTAINING PROTEIN"/>
    <property type="match status" value="1"/>
</dbReference>
<protein>
    <submittedName>
        <fullName evidence="9">Major facilitator superfamily (MFS) profile domain-containing protein</fullName>
    </submittedName>
</protein>
<feature type="transmembrane region" description="Helical" evidence="5">
    <location>
        <begin position="122"/>
        <end position="145"/>
    </location>
</feature>
<keyword evidence="4 5" id="KW-0472">Membrane</keyword>
<keyword evidence="8" id="KW-1185">Reference proteome</keyword>
<dbReference type="Gene3D" id="1.20.1250.20">
    <property type="entry name" value="MFS general substrate transporter like domains"/>
    <property type="match status" value="1"/>
</dbReference>
<evidence type="ECO:0000256" key="3">
    <source>
        <dbReference type="ARBA" id="ARBA00022989"/>
    </source>
</evidence>
<name>A0A914EQE4_9BILA</name>
<dbReference type="SUPFAM" id="SSF103473">
    <property type="entry name" value="MFS general substrate transporter"/>
    <property type="match status" value="1"/>
</dbReference>
<feature type="transmembrane region" description="Helical" evidence="5">
    <location>
        <begin position="311"/>
        <end position="329"/>
    </location>
</feature>
<dbReference type="GO" id="GO:0016020">
    <property type="term" value="C:membrane"/>
    <property type="evidence" value="ECO:0007669"/>
    <property type="project" value="UniProtKB-SubCell"/>
</dbReference>
<dbReference type="PANTHER" id="PTHR23503">
    <property type="entry name" value="SOLUTE CARRIER FAMILY 2"/>
    <property type="match status" value="1"/>
</dbReference>
<evidence type="ECO:0000256" key="2">
    <source>
        <dbReference type="ARBA" id="ARBA00022692"/>
    </source>
</evidence>
<feature type="transmembrane region" description="Helical" evidence="5">
    <location>
        <begin position="95"/>
        <end position="116"/>
    </location>
</feature>
<evidence type="ECO:0000313" key="9">
    <source>
        <dbReference type="WBParaSite" id="ACRNAN_scaffold9410.g23661.t1"/>
    </source>
</evidence>
<evidence type="ECO:0000256" key="4">
    <source>
        <dbReference type="ARBA" id="ARBA00023136"/>
    </source>
</evidence>
<dbReference type="Proteomes" id="UP000887540">
    <property type="component" value="Unplaced"/>
</dbReference>
<feature type="transmembrane region" description="Helical" evidence="5">
    <location>
        <begin position="433"/>
        <end position="452"/>
    </location>
</feature>
<evidence type="ECO:0000259" key="7">
    <source>
        <dbReference type="PROSITE" id="PS50850"/>
    </source>
</evidence>
<feature type="transmembrane region" description="Helical" evidence="5">
    <location>
        <begin position="157"/>
        <end position="181"/>
    </location>
</feature>
<feature type="transmembrane region" description="Helical" evidence="5">
    <location>
        <begin position="404"/>
        <end position="427"/>
    </location>
</feature>
<organism evidence="8 9">
    <name type="scientific">Acrobeloides nanus</name>
    <dbReference type="NCBI Taxonomy" id="290746"/>
    <lineage>
        <taxon>Eukaryota</taxon>
        <taxon>Metazoa</taxon>
        <taxon>Ecdysozoa</taxon>
        <taxon>Nematoda</taxon>
        <taxon>Chromadorea</taxon>
        <taxon>Rhabditida</taxon>
        <taxon>Tylenchina</taxon>
        <taxon>Cephalobomorpha</taxon>
        <taxon>Cephaloboidea</taxon>
        <taxon>Cephalobidae</taxon>
        <taxon>Acrobeloides</taxon>
    </lineage>
</organism>
<dbReference type="Pfam" id="PF00083">
    <property type="entry name" value="Sugar_tr"/>
    <property type="match status" value="1"/>
</dbReference>
<keyword evidence="3 5" id="KW-1133">Transmembrane helix</keyword>
<dbReference type="InterPro" id="IPR020846">
    <property type="entry name" value="MFS_dom"/>
</dbReference>
<proteinExistence type="predicted"/>
<sequence>MLAPQGNPKCLVALFGLLAILTNFQDSYSNSYANTAYNGFRNFFNDSYIERGSPHGLSKWSFTFLWSFFLNIWTFGFLAGTFITPYLTDNYGRKMALILSAMVSLLGTSLSVIAVLVKSPEFLLVARTIASSSSGVSFNTLVVFIQEAVPTNVRGTCSFLIETSFLFINVFGFAFGLDVILGHYIDLLIGVGLIPGILALLIMFPLKETPKFLLIHKNDNKAALEALIFYQGERSNPKKQLETMLLEAKEDKIDIPLKKALIKVIKVGHLRKALLLGILSIQLIIPVWTMLYLSSLLLEAHFSAKVSQYTSFAYIVLECSAGIVGASIVENFGRKRMLLTSAVVNTLAIVAYIAFDRLAFYYGGWFKYGCIGSLFSYGITYGAALGPISVFISTELTPQKYRSIIQSTVLAVNTIMQFIITFSVLPLYNLLDIWAFIPLFVIPAIFCISYIAHAMPETKGREIYEIVAELRGNDSSTTLSTLSSEAISEQEEDKKDIADLKL</sequence>
<feature type="transmembrane region" description="Helical" evidence="5">
    <location>
        <begin position="273"/>
        <end position="291"/>
    </location>
</feature>
<dbReference type="WBParaSite" id="ACRNAN_scaffold9410.g23661.t1">
    <property type="protein sequence ID" value="ACRNAN_scaffold9410.g23661.t1"/>
    <property type="gene ID" value="ACRNAN_scaffold9410.g23661"/>
</dbReference>
<evidence type="ECO:0000256" key="1">
    <source>
        <dbReference type="ARBA" id="ARBA00004141"/>
    </source>
</evidence>
<dbReference type="InterPro" id="IPR005828">
    <property type="entry name" value="MFS_sugar_transport-like"/>
</dbReference>
<reference evidence="9" key="1">
    <citation type="submission" date="2022-11" db="UniProtKB">
        <authorList>
            <consortium name="WormBaseParasite"/>
        </authorList>
    </citation>
    <scope>IDENTIFICATION</scope>
</reference>
<evidence type="ECO:0000256" key="6">
    <source>
        <dbReference type="SAM" id="SignalP"/>
    </source>
</evidence>
<feature type="transmembrane region" description="Helical" evidence="5">
    <location>
        <begin position="64"/>
        <end position="83"/>
    </location>
</feature>
<dbReference type="GO" id="GO:0015149">
    <property type="term" value="F:hexose transmembrane transporter activity"/>
    <property type="evidence" value="ECO:0007669"/>
    <property type="project" value="TreeGrafter"/>
</dbReference>
<keyword evidence="2 5" id="KW-0812">Transmembrane</keyword>
<dbReference type="InterPro" id="IPR045263">
    <property type="entry name" value="GLUT"/>
</dbReference>
<feature type="transmembrane region" description="Helical" evidence="5">
    <location>
        <begin position="336"/>
        <end position="355"/>
    </location>
</feature>
<feature type="signal peptide" evidence="6">
    <location>
        <begin position="1"/>
        <end position="29"/>
    </location>
</feature>
<keyword evidence="6" id="KW-0732">Signal</keyword>